<dbReference type="InterPro" id="IPR002197">
    <property type="entry name" value="HTH_Fis"/>
</dbReference>
<dbReference type="Gene3D" id="1.10.8.60">
    <property type="match status" value="1"/>
</dbReference>
<dbReference type="GO" id="GO:0043565">
    <property type="term" value="F:sequence-specific DNA binding"/>
    <property type="evidence" value="ECO:0007669"/>
    <property type="project" value="InterPro"/>
</dbReference>
<dbReference type="InterPro" id="IPR025662">
    <property type="entry name" value="Sigma_54_int_dom_ATP-bd_1"/>
</dbReference>
<sequence>MQNETEARAGEREVDRVGSGMEYTPEMMNRIYEAVLNQVEEAVVISDDENKVIFINRAAEVIEGVDAKKSLHKSMEELYCPTENTPKHSRHAIVLNTGIAANEYFNQYVVKESHKVLNVIERMFPVNYKNRTVAVYSLIKNLPVMKKTMEQSLELYTHFEEEKPRNGTKYTFSSILGNDINFVEAISNAKHVAQNQTNVLIYGETGTGKELFAQSIHNYSVFQNGPFISVNCAAIPATLLESMFFGTVKGSYTGANNMAGLFEQAENGTLFLDEINSMDIALQAKLLKVIENKTVRRIGSEKELAINCRILCALNEDPLECIENGKLRRDLYYRLSSCILHIPPLRSRKSDIPLLCGCFITRFNREYGQHIRRIDSGLMERFLRYQWPGNVRELQHVVESAYSVSEQNLDVLRLEHISPYYRSFFAEPGAAGTAGTAEPGPPGSAVPVAAGTAGTAGPGAAGAAAVPIAAGTVDAAASMAAAPAASQPVDSPISSAAGSTDPMDFPTTFPAVQGDFRALPGEPTAHRPGGFPGSPGQSPELPPIPLKEAMDAYEKSILAATLARLGGNVSAAARELMITRQALQHKIKKYGL</sequence>
<reference evidence="9" key="1">
    <citation type="submission" date="2016-10" db="EMBL/GenBank/DDBJ databases">
        <authorList>
            <person name="Varghese N."/>
            <person name="Submissions S."/>
        </authorList>
    </citation>
    <scope>NUCLEOTIDE SEQUENCE [LARGE SCALE GENOMIC DNA]</scope>
    <source>
        <strain evidence="9">NLAE-zl-G277</strain>
    </source>
</reference>
<dbReference type="Gene3D" id="1.10.10.60">
    <property type="entry name" value="Homeodomain-like"/>
    <property type="match status" value="1"/>
</dbReference>
<dbReference type="PROSITE" id="PS00676">
    <property type="entry name" value="SIGMA54_INTERACT_2"/>
    <property type="match status" value="1"/>
</dbReference>
<keyword evidence="4" id="KW-0238">DNA-binding</keyword>
<evidence type="ECO:0000256" key="2">
    <source>
        <dbReference type="ARBA" id="ARBA00022840"/>
    </source>
</evidence>
<feature type="domain" description="Sigma-54 factor interaction" evidence="7">
    <location>
        <begin position="175"/>
        <end position="403"/>
    </location>
</feature>
<dbReference type="PRINTS" id="PR01590">
    <property type="entry name" value="HTHFIS"/>
</dbReference>
<dbReference type="Proteomes" id="UP000198508">
    <property type="component" value="Unassembled WGS sequence"/>
</dbReference>
<dbReference type="Gene3D" id="3.30.450.20">
    <property type="entry name" value="PAS domain"/>
    <property type="match status" value="1"/>
</dbReference>
<evidence type="ECO:0000259" key="7">
    <source>
        <dbReference type="PROSITE" id="PS50045"/>
    </source>
</evidence>
<dbReference type="PROSITE" id="PS00675">
    <property type="entry name" value="SIGMA54_INTERACT_1"/>
    <property type="match status" value="1"/>
</dbReference>
<feature type="region of interest" description="Disordered" evidence="6">
    <location>
        <begin position="522"/>
        <end position="541"/>
    </location>
</feature>
<dbReference type="GO" id="GO:0005524">
    <property type="term" value="F:ATP binding"/>
    <property type="evidence" value="ECO:0007669"/>
    <property type="project" value="UniProtKB-KW"/>
</dbReference>
<organism evidence="8 9">
    <name type="scientific">Enterocloster lavalensis</name>
    <dbReference type="NCBI Taxonomy" id="460384"/>
    <lineage>
        <taxon>Bacteria</taxon>
        <taxon>Bacillati</taxon>
        <taxon>Bacillota</taxon>
        <taxon>Clostridia</taxon>
        <taxon>Lachnospirales</taxon>
        <taxon>Lachnospiraceae</taxon>
        <taxon>Enterocloster</taxon>
    </lineage>
</organism>
<dbReference type="CDD" id="cd00009">
    <property type="entry name" value="AAA"/>
    <property type="match status" value="1"/>
</dbReference>
<evidence type="ECO:0000256" key="3">
    <source>
        <dbReference type="ARBA" id="ARBA00023015"/>
    </source>
</evidence>
<dbReference type="Pfam" id="PF02954">
    <property type="entry name" value="HTH_8"/>
    <property type="match status" value="1"/>
</dbReference>
<dbReference type="GO" id="GO:0006355">
    <property type="term" value="P:regulation of DNA-templated transcription"/>
    <property type="evidence" value="ECO:0007669"/>
    <property type="project" value="InterPro"/>
</dbReference>
<dbReference type="InterPro" id="IPR035965">
    <property type="entry name" value="PAS-like_dom_sf"/>
</dbReference>
<dbReference type="Pfam" id="PF00158">
    <property type="entry name" value="Sigma54_activat"/>
    <property type="match status" value="1"/>
</dbReference>
<evidence type="ECO:0000313" key="9">
    <source>
        <dbReference type="Proteomes" id="UP000198508"/>
    </source>
</evidence>
<name>A0A1I0J189_9FIRM</name>
<dbReference type="SUPFAM" id="SSF55785">
    <property type="entry name" value="PYP-like sensor domain (PAS domain)"/>
    <property type="match status" value="1"/>
</dbReference>
<dbReference type="RefSeq" id="WP_092368025.1">
    <property type="nucleotide sequence ID" value="NZ_FOIM01000025.1"/>
</dbReference>
<dbReference type="Pfam" id="PF25601">
    <property type="entry name" value="AAA_lid_14"/>
    <property type="match status" value="1"/>
</dbReference>
<evidence type="ECO:0000313" key="8">
    <source>
        <dbReference type="EMBL" id="SEU02725.1"/>
    </source>
</evidence>
<dbReference type="InterPro" id="IPR009057">
    <property type="entry name" value="Homeodomain-like_sf"/>
</dbReference>
<dbReference type="PROSITE" id="PS00688">
    <property type="entry name" value="SIGMA54_INTERACT_3"/>
    <property type="match status" value="1"/>
</dbReference>
<dbReference type="STRING" id="460384.SAMN05216313_12520"/>
<dbReference type="AlphaFoldDB" id="A0A1I0J189"/>
<dbReference type="InterPro" id="IPR025943">
    <property type="entry name" value="Sigma_54_int_dom_ATP-bd_2"/>
</dbReference>
<dbReference type="GeneID" id="93277504"/>
<dbReference type="PROSITE" id="PS50045">
    <property type="entry name" value="SIGMA54_INTERACT_4"/>
    <property type="match status" value="1"/>
</dbReference>
<dbReference type="SMART" id="SM00382">
    <property type="entry name" value="AAA"/>
    <property type="match status" value="1"/>
</dbReference>
<accession>A0A1I0J189</accession>
<dbReference type="PANTHER" id="PTHR32071">
    <property type="entry name" value="TRANSCRIPTIONAL REGULATORY PROTEIN"/>
    <property type="match status" value="1"/>
</dbReference>
<dbReference type="PANTHER" id="PTHR32071:SF74">
    <property type="entry name" value="TRANSCRIPTIONAL ACTIVATOR ROCR"/>
    <property type="match status" value="1"/>
</dbReference>
<dbReference type="FunFam" id="3.40.50.300:FF:000006">
    <property type="entry name" value="DNA-binding transcriptional regulator NtrC"/>
    <property type="match status" value="1"/>
</dbReference>
<dbReference type="SUPFAM" id="SSF52540">
    <property type="entry name" value="P-loop containing nucleoside triphosphate hydrolases"/>
    <property type="match status" value="1"/>
</dbReference>
<evidence type="ECO:0000256" key="1">
    <source>
        <dbReference type="ARBA" id="ARBA00022741"/>
    </source>
</evidence>
<evidence type="ECO:0000256" key="5">
    <source>
        <dbReference type="ARBA" id="ARBA00023163"/>
    </source>
</evidence>
<dbReference type="SUPFAM" id="SSF46689">
    <property type="entry name" value="Homeodomain-like"/>
    <property type="match status" value="1"/>
</dbReference>
<keyword evidence="2" id="KW-0067">ATP-binding</keyword>
<protein>
    <submittedName>
        <fullName evidence="8">Regulatory protein, Fis family</fullName>
    </submittedName>
</protein>
<dbReference type="InterPro" id="IPR002078">
    <property type="entry name" value="Sigma_54_int"/>
</dbReference>
<dbReference type="Gene3D" id="3.40.50.300">
    <property type="entry name" value="P-loop containing nucleotide triphosphate hydrolases"/>
    <property type="match status" value="1"/>
</dbReference>
<dbReference type="InterPro" id="IPR003593">
    <property type="entry name" value="AAA+_ATPase"/>
</dbReference>
<evidence type="ECO:0000256" key="4">
    <source>
        <dbReference type="ARBA" id="ARBA00023125"/>
    </source>
</evidence>
<dbReference type="InterPro" id="IPR025944">
    <property type="entry name" value="Sigma_54_int_dom_CS"/>
</dbReference>
<gene>
    <name evidence="8" type="ORF">SAMN05216313_12520</name>
</gene>
<dbReference type="InterPro" id="IPR027417">
    <property type="entry name" value="P-loop_NTPase"/>
</dbReference>
<keyword evidence="3" id="KW-0805">Transcription regulation</keyword>
<dbReference type="InterPro" id="IPR058031">
    <property type="entry name" value="AAA_lid_NorR"/>
</dbReference>
<keyword evidence="9" id="KW-1185">Reference proteome</keyword>
<proteinExistence type="predicted"/>
<dbReference type="EMBL" id="FOIM01000025">
    <property type="protein sequence ID" value="SEU02725.1"/>
    <property type="molecule type" value="Genomic_DNA"/>
</dbReference>
<keyword evidence="1" id="KW-0547">Nucleotide-binding</keyword>
<evidence type="ECO:0000256" key="6">
    <source>
        <dbReference type="SAM" id="MobiDB-lite"/>
    </source>
</evidence>
<keyword evidence="5" id="KW-0804">Transcription</keyword>